<evidence type="ECO:0000313" key="2">
    <source>
        <dbReference type="Proteomes" id="UP000823775"/>
    </source>
</evidence>
<dbReference type="Proteomes" id="UP000823775">
    <property type="component" value="Unassembled WGS sequence"/>
</dbReference>
<reference evidence="1 2" key="1">
    <citation type="journal article" date="2021" name="BMC Genomics">
        <title>Datura genome reveals duplications of psychoactive alkaloid biosynthetic genes and high mutation rate following tissue culture.</title>
        <authorList>
            <person name="Rajewski A."/>
            <person name="Carter-House D."/>
            <person name="Stajich J."/>
            <person name="Litt A."/>
        </authorList>
    </citation>
    <scope>NUCLEOTIDE SEQUENCE [LARGE SCALE GENOMIC DNA]</scope>
    <source>
        <strain evidence="1">AR-01</strain>
    </source>
</reference>
<sequence length="123" mass="14008">SIFSFSHSSKLLEVPPTRLGEQGSWGEHCNAVNGWDLEHSVDSIGSILESFLTRILKNQEEEEATLRYMIEVVSAQAESLQSLDFHIIQVLNYYNTPIVYFYEAPENHEVDPSTSCLAHYMKV</sequence>
<accession>A0ABS8ST04</accession>
<protein>
    <submittedName>
        <fullName evidence="1">Uncharacterized protein</fullName>
    </submittedName>
</protein>
<comment type="caution">
    <text evidence="1">The sequence shown here is derived from an EMBL/GenBank/DDBJ whole genome shotgun (WGS) entry which is preliminary data.</text>
</comment>
<proteinExistence type="predicted"/>
<gene>
    <name evidence="1" type="ORF">HAX54_047633</name>
</gene>
<feature type="non-terminal residue" evidence="1">
    <location>
        <position position="123"/>
    </location>
</feature>
<keyword evidence="2" id="KW-1185">Reference proteome</keyword>
<name>A0ABS8ST04_DATST</name>
<evidence type="ECO:0000313" key="1">
    <source>
        <dbReference type="EMBL" id="MCD7462038.1"/>
    </source>
</evidence>
<dbReference type="EMBL" id="JACEIK010000773">
    <property type="protein sequence ID" value="MCD7462038.1"/>
    <property type="molecule type" value="Genomic_DNA"/>
</dbReference>
<organism evidence="1 2">
    <name type="scientific">Datura stramonium</name>
    <name type="common">Jimsonweed</name>
    <name type="synonym">Common thornapple</name>
    <dbReference type="NCBI Taxonomy" id="4076"/>
    <lineage>
        <taxon>Eukaryota</taxon>
        <taxon>Viridiplantae</taxon>
        <taxon>Streptophyta</taxon>
        <taxon>Embryophyta</taxon>
        <taxon>Tracheophyta</taxon>
        <taxon>Spermatophyta</taxon>
        <taxon>Magnoliopsida</taxon>
        <taxon>eudicotyledons</taxon>
        <taxon>Gunneridae</taxon>
        <taxon>Pentapetalae</taxon>
        <taxon>asterids</taxon>
        <taxon>lamiids</taxon>
        <taxon>Solanales</taxon>
        <taxon>Solanaceae</taxon>
        <taxon>Solanoideae</taxon>
        <taxon>Datureae</taxon>
        <taxon>Datura</taxon>
    </lineage>
</organism>
<feature type="non-terminal residue" evidence="1">
    <location>
        <position position="1"/>
    </location>
</feature>